<accession>A0ABQ4HXY7</accession>
<name>A0ABQ4HXY7_9ACTN</name>
<dbReference type="Proteomes" id="UP000647017">
    <property type="component" value="Unassembled WGS sequence"/>
</dbReference>
<evidence type="ECO:0000313" key="2">
    <source>
        <dbReference type="Proteomes" id="UP000647017"/>
    </source>
</evidence>
<gene>
    <name evidence="1" type="ORF">Van01_37180</name>
</gene>
<sequence>MAAGAEMAALAPAPSDMIASNEIARLSRRLPVAFLIWDYSSVVSRGLVGIYGLFRTLATEGLSTSPPAGLPQGAAECRSGAGGASVVHVS</sequence>
<organism evidence="1 2">
    <name type="scientific">Micromonospora andamanensis</name>
    <dbReference type="NCBI Taxonomy" id="1287068"/>
    <lineage>
        <taxon>Bacteria</taxon>
        <taxon>Bacillati</taxon>
        <taxon>Actinomycetota</taxon>
        <taxon>Actinomycetes</taxon>
        <taxon>Micromonosporales</taxon>
        <taxon>Micromonosporaceae</taxon>
        <taxon>Micromonospora</taxon>
    </lineage>
</organism>
<reference evidence="1 2" key="1">
    <citation type="submission" date="2021-01" db="EMBL/GenBank/DDBJ databases">
        <title>Whole genome shotgun sequence of Verrucosispora andamanensis NBRC 109075.</title>
        <authorList>
            <person name="Komaki H."/>
            <person name="Tamura T."/>
        </authorList>
    </citation>
    <scope>NUCLEOTIDE SEQUENCE [LARGE SCALE GENOMIC DNA]</scope>
    <source>
        <strain evidence="1 2">NBRC 109075</strain>
    </source>
</reference>
<proteinExistence type="predicted"/>
<protein>
    <submittedName>
        <fullName evidence="1">Uncharacterized protein</fullName>
    </submittedName>
</protein>
<comment type="caution">
    <text evidence="1">The sequence shown here is derived from an EMBL/GenBank/DDBJ whole genome shotgun (WGS) entry which is preliminary data.</text>
</comment>
<evidence type="ECO:0000313" key="1">
    <source>
        <dbReference type="EMBL" id="GIJ10504.1"/>
    </source>
</evidence>
<dbReference type="EMBL" id="BOOZ01000022">
    <property type="protein sequence ID" value="GIJ10504.1"/>
    <property type="molecule type" value="Genomic_DNA"/>
</dbReference>
<keyword evidence="2" id="KW-1185">Reference proteome</keyword>